<comment type="caution">
    <text evidence="2">The sequence shown here is derived from an EMBL/GenBank/DDBJ whole genome shotgun (WGS) entry which is preliminary data.</text>
</comment>
<feature type="compositionally biased region" description="Basic residues" evidence="1">
    <location>
        <begin position="1"/>
        <end position="13"/>
    </location>
</feature>
<evidence type="ECO:0000313" key="3">
    <source>
        <dbReference type="Proteomes" id="UP001151002"/>
    </source>
</evidence>
<dbReference type="EMBL" id="JAPNTZ010000016">
    <property type="protein sequence ID" value="MCY1143660.1"/>
    <property type="molecule type" value="Genomic_DNA"/>
</dbReference>
<proteinExistence type="predicted"/>
<dbReference type="Proteomes" id="UP001151002">
    <property type="component" value="Unassembled WGS sequence"/>
</dbReference>
<evidence type="ECO:0000313" key="2">
    <source>
        <dbReference type="EMBL" id="MCY1143660.1"/>
    </source>
</evidence>
<evidence type="ECO:0000256" key="1">
    <source>
        <dbReference type="SAM" id="MobiDB-lite"/>
    </source>
</evidence>
<reference evidence="2" key="1">
    <citation type="submission" date="2022-11" db="EMBL/GenBank/DDBJ databases">
        <authorList>
            <person name="Somphong A."/>
            <person name="Phongsopitanun W."/>
        </authorList>
    </citation>
    <scope>NUCLEOTIDE SEQUENCE</scope>
    <source>
        <strain evidence="2">Pm04-4</strain>
    </source>
</reference>
<gene>
    <name evidence="2" type="ORF">OWR29_37140</name>
</gene>
<organism evidence="2 3">
    <name type="scientific">Paractinoplanes pyxinae</name>
    <dbReference type="NCBI Taxonomy" id="2997416"/>
    <lineage>
        <taxon>Bacteria</taxon>
        <taxon>Bacillati</taxon>
        <taxon>Actinomycetota</taxon>
        <taxon>Actinomycetes</taxon>
        <taxon>Micromonosporales</taxon>
        <taxon>Micromonosporaceae</taxon>
        <taxon>Paractinoplanes</taxon>
    </lineage>
</organism>
<accession>A0ABT4BAW6</accession>
<sequence length="55" mass="6193">MSTRWLGRHHGALGRRDDAVGKGGDVSREPVDEGVELVGRHEQHRLTLLQEHGFH</sequence>
<keyword evidence="3" id="KW-1185">Reference proteome</keyword>
<name>A0ABT4BAW6_9ACTN</name>
<protein>
    <submittedName>
        <fullName evidence="2">Uncharacterized protein</fullName>
    </submittedName>
</protein>
<dbReference type="RefSeq" id="WP_267568191.1">
    <property type="nucleotide sequence ID" value="NZ_JAPNTZ010000016.1"/>
</dbReference>
<feature type="region of interest" description="Disordered" evidence="1">
    <location>
        <begin position="1"/>
        <end position="28"/>
    </location>
</feature>
<feature type="compositionally biased region" description="Basic and acidic residues" evidence="1">
    <location>
        <begin position="14"/>
        <end position="28"/>
    </location>
</feature>